<name>A0A3E0X228_9GAMM</name>
<gene>
    <name evidence="1" type="ORF">CAL65_02970</name>
</gene>
<evidence type="ECO:0000313" key="2">
    <source>
        <dbReference type="Proteomes" id="UP000256763"/>
    </source>
</evidence>
<protein>
    <submittedName>
        <fullName evidence="1">Uncharacterized protein</fullName>
    </submittedName>
</protein>
<comment type="caution">
    <text evidence="1">The sequence shown here is derived from an EMBL/GenBank/DDBJ whole genome shotgun (WGS) entry which is preliminary data.</text>
</comment>
<reference evidence="2" key="1">
    <citation type="submission" date="2017-05" db="EMBL/GenBank/DDBJ databases">
        <authorList>
            <person name="Sharma S."/>
            <person name="Sidhu C."/>
            <person name="Pinnaka A.K."/>
        </authorList>
    </citation>
    <scope>NUCLEOTIDE SEQUENCE [LARGE SCALE GENOMIC DNA]</scope>
    <source>
        <strain evidence="2">AK93</strain>
    </source>
</reference>
<evidence type="ECO:0000313" key="1">
    <source>
        <dbReference type="EMBL" id="RFA38879.1"/>
    </source>
</evidence>
<dbReference type="Proteomes" id="UP000256763">
    <property type="component" value="Unassembled WGS sequence"/>
</dbReference>
<dbReference type="RefSeq" id="WP_116300899.1">
    <property type="nucleotide sequence ID" value="NZ_NFZV01000002.1"/>
</dbReference>
<organism evidence="1 2">
    <name type="scientific">Alkalilimnicola ehrlichii</name>
    <dbReference type="NCBI Taxonomy" id="351052"/>
    <lineage>
        <taxon>Bacteria</taxon>
        <taxon>Pseudomonadati</taxon>
        <taxon>Pseudomonadota</taxon>
        <taxon>Gammaproteobacteria</taxon>
        <taxon>Chromatiales</taxon>
        <taxon>Ectothiorhodospiraceae</taxon>
        <taxon>Alkalilimnicola</taxon>
    </lineage>
</organism>
<dbReference type="EMBL" id="NFZW01000002">
    <property type="protein sequence ID" value="RFA38879.1"/>
    <property type="molecule type" value="Genomic_DNA"/>
</dbReference>
<dbReference type="AlphaFoldDB" id="A0A3E0X228"/>
<proteinExistence type="predicted"/>
<keyword evidence="2" id="KW-1185">Reference proteome</keyword>
<sequence>MTAARKPSLTATRSRLRRTMRSGIGLIFVCALSAVGAEPASAPPPRVQDLHFGTVLFDFYRQDHFAALTELMTAQQQERFDYHRNEAELLRGGLKLGYGLHDEAEGIFRRLLTRDVPPVCATEPGIT</sequence>
<dbReference type="OrthoDB" id="6072288at2"/>
<accession>A0A3E0X228</accession>